<gene>
    <name evidence="9" type="primary">secD</name>
    <name evidence="10" type="synonym">secF</name>
    <name evidence="14" type="ORF">SAMN02746066_02907</name>
</gene>
<comment type="similarity">
    <text evidence="9">Belongs to the SecD/SecF family. SecD subfamily.</text>
</comment>
<keyword evidence="7 9" id="KW-0811">Translocation</keyword>
<evidence type="ECO:0000313" key="14">
    <source>
        <dbReference type="EMBL" id="SHM68049.1"/>
    </source>
</evidence>
<dbReference type="GO" id="GO:0065002">
    <property type="term" value="P:intracellular protein transmembrane transport"/>
    <property type="evidence" value="ECO:0007669"/>
    <property type="project" value="UniProtKB-UniRule"/>
</dbReference>
<accession>A0A1M7KS81</accession>
<dbReference type="Pfam" id="PF02355">
    <property type="entry name" value="SecD_SecF_C"/>
    <property type="match status" value="2"/>
</dbReference>
<dbReference type="InterPro" id="IPR005791">
    <property type="entry name" value="SecD"/>
</dbReference>
<dbReference type="GO" id="GO:0015450">
    <property type="term" value="F:protein-transporting ATPase activity"/>
    <property type="evidence" value="ECO:0007669"/>
    <property type="project" value="InterPro"/>
</dbReference>
<dbReference type="InterPro" id="IPR055344">
    <property type="entry name" value="SecD_SecF_C_bact"/>
</dbReference>
<feature type="domain" description="Protein export membrane protein SecD/SecF C-terminal" evidence="11">
    <location>
        <begin position="519"/>
        <end position="703"/>
    </location>
</feature>
<dbReference type="AlphaFoldDB" id="A0A1M7KS81"/>
<comment type="caution">
    <text evidence="9">Lacks conserved residue(s) required for the propagation of feature annotation.</text>
</comment>
<feature type="transmembrane region" description="Helical" evidence="9">
    <location>
        <begin position="675"/>
        <end position="700"/>
    </location>
</feature>
<dbReference type="SUPFAM" id="SSF82866">
    <property type="entry name" value="Multidrug efflux transporter AcrB transmembrane domain"/>
    <property type="match status" value="2"/>
</dbReference>
<evidence type="ECO:0000256" key="10">
    <source>
        <dbReference type="HAMAP-Rule" id="MF_01464"/>
    </source>
</evidence>
<feature type="transmembrane region" description="Helical" evidence="9">
    <location>
        <begin position="598"/>
        <end position="619"/>
    </location>
</feature>
<keyword evidence="15" id="KW-1185">Reference proteome</keyword>
<dbReference type="InterPro" id="IPR048631">
    <property type="entry name" value="SecD_1st"/>
</dbReference>
<reference evidence="14 15" key="1">
    <citation type="submission" date="2016-11" db="EMBL/GenBank/DDBJ databases">
        <authorList>
            <person name="Jaros S."/>
            <person name="Januszkiewicz K."/>
            <person name="Wedrychowicz H."/>
        </authorList>
    </citation>
    <scope>NUCLEOTIDE SEQUENCE [LARGE SCALE GENOMIC DNA]</scope>
    <source>
        <strain evidence="14 15">DSM 15930</strain>
    </source>
</reference>
<dbReference type="InterPro" id="IPR054384">
    <property type="entry name" value="SecDF_P1_head"/>
</dbReference>
<proteinExistence type="inferred from homology"/>
<dbReference type="NCBIfam" id="TIGR00966">
    <property type="entry name" value="transloc_SecF"/>
    <property type="match status" value="1"/>
</dbReference>
<evidence type="ECO:0000256" key="1">
    <source>
        <dbReference type="ARBA" id="ARBA00004651"/>
    </source>
</evidence>
<dbReference type="InterPro" id="IPR005665">
    <property type="entry name" value="SecF_bac"/>
</dbReference>
<dbReference type="GO" id="GO:0006605">
    <property type="term" value="P:protein targeting"/>
    <property type="evidence" value="ECO:0007669"/>
    <property type="project" value="UniProtKB-UniRule"/>
</dbReference>
<comment type="subcellular location">
    <subcellularLocation>
        <location evidence="1 9">Cell membrane</location>
        <topology evidence="1 9">Multi-pass membrane protein</topology>
    </subcellularLocation>
</comment>
<evidence type="ECO:0000256" key="3">
    <source>
        <dbReference type="ARBA" id="ARBA00022475"/>
    </source>
</evidence>
<dbReference type="Pfam" id="PF07549">
    <property type="entry name" value="Sec_GG"/>
    <property type="match status" value="2"/>
</dbReference>
<feature type="transmembrane region" description="Helical" evidence="9">
    <location>
        <begin position="651"/>
        <end position="669"/>
    </location>
</feature>
<feature type="transmembrane region" description="Helical" evidence="9">
    <location>
        <begin position="570"/>
        <end position="592"/>
    </location>
</feature>
<keyword evidence="8 9" id="KW-0472">Membrane</keyword>
<sequence>MKDKKKGVVHLLIVLLVIVGLSTVALVGLGKEHKGSAKNIRLGLDLAGGVSITYETVKENPTATEMSDTVYKMQKRVENYSTEASVYQEGNNRVNIDIPGVQDANKVLSELGKAGSISFVDPDGNEVINGSHIKTAKEGTTQENGVTKYVVNLTLNTKGTKLFKEATEKFIGQTISIVYDGKVISAPVVQVAITNGEAQISQGSYDEARNLASTIRIGALPLQLEEIRSNVVGANLGEEAFDTSIIAAVIGFILVIIFMIVFYRIPGVAASIALSLYVAAILVVLNGANVTLTLPGIAGIILSIGMAVDANVIIFTRIKEELATGKTVRSAIKIGFDKALSAIVDGNVTTLIAAAVLWFKGSGTVKGFAQTLAIGIVISMFTALVVTKYTLIALYNLGFDKERFYGIQKEVKVFAFTKHIKKFFAISGVLIAIGVVALFVNKASTGNILNYGLDFKGGTSTQVTFPETVPANTELEKFVGDLIGEAEVGVSPVVGEKAVVIKTRELNLDERKAVTDAFVETYQADETKITMESISATVSNEMKSDAIISVIIAAICMLIYIWFRFKDINFATSAVLALIHDVLVVVMVYAVARISVGNTFIACMLTIVGYSINATIVIFDRIRENKAAMKRTDVLEDIVNRSISQTISRSINTSLTTFIMVFVLFILGVDSIREFTLPLMAGIICGAYSSICITGTLWYVMKKKIGKKKIA</sequence>
<feature type="transmembrane region" description="Helical" evidence="9">
    <location>
        <begin position="245"/>
        <end position="263"/>
    </location>
</feature>
<dbReference type="Pfam" id="PF22599">
    <property type="entry name" value="SecDF_P1_head"/>
    <property type="match status" value="1"/>
</dbReference>
<dbReference type="GO" id="GO:0043952">
    <property type="term" value="P:protein transport by the Sec complex"/>
    <property type="evidence" value="ECO:0007669"/>
    <property type="project" value="UniProtKB-UniRule"/>
</dbReference>
<dbReference type="InterPro" id="IPR048634">
    <property type="entry name" value="SecD_SecF_C"/>
</dbReference>
<dbReference type="STRING" id="1120996.SAMN02746066_02907"/>
<evidence type="ECO:0000256" key="9">
    <source>
        <dbReference type="HAMAP-Rule" id="MF_01463"/>
    </source>
</evidence>
<evidence type="ECO:0000259" key="12">
    <source>
        <dbReference type="Pfam" id="PF21760"/>
    </source>
</evidence>
<dbReference type="GO" id="GO:0005886">
    <property type="term" value="C:plasma membrane"/>
    <property type="evidence" value="ECO:0007669"/>
    <property type="project" value="UniProtKB-SubCell"/>
</dbReference>
<feature type="transmembrane region" description="Helical" evidence="9">
    <location>
        <begin position="546"/>
        <end position="563"/>
    </location>
</feature>
<protein>
    <recommendedName>
        <fullName evidence="9 10">Multifunctional fusion protein</fullName>
    </recommendedName>
    <domain>
        <recommendedName>
            <fullName evidence="9">Protein translocase subunit SecD</fullName>
        </recommendedName>
    </domain>
    <domain>
        <recommendedName>
            <fullName evidence="10">Protein-export membrane protein SecF</fullName>
        </recommendedName>
    </domain>
</protein>
<feature type="transmembrane region" description="Helical" evidence="9">
    <location>
        <begin position="268"/>
        <end position="288"/>
    </location>
</feature>
<organism evidence="14 15">
    <name type="scientific">Anaerosporobacter mobilis DSM 15930</name>
    <dbReference type="NCBI Taxonomy" id="1120996"/>
    <lineage>
        <taxon>Bacteria</taxon>
        <taxon>Bacillati</taxon>
        <taxon>Bacillota</taxon>
        <taxon>Clostridia</taxon>
        <taxon>Lachnospirales</taxon>
        <taxon>Lachnospiraceae</taxon>
        <taxon>Anaerosporobacter</taxon>
    </lineage>
</organism>
<evidence type="ECO:0000256" key="4">
    <source>
        <dbReference type="ARBA" id="ARBA00022692"/>
    </source>
</evidence>
<comment type="function">
    <text evidence="9">Part of the Sec protein translocase complex. Interacts with the SecYEG preprotein conducting channel. SecDF uses the proton motive force (PMF) to complete protein translocation after the ATP-dependent function of SecA.</text>
</comment>
<keyword evidence="5 9" id="KW-0653">Protein transport</keyword>
<comment type="subunit">
    <text evidence="10">Forms a complex with SecD. Part of the essential Sec protein translocation apparatus which comprises SecA, SecYEG and auxiliary proteins SecDF. Other proteins may also be involved.</text>
</comment>
<feature type="domain" description="Protein export membrane protein SecD/SecF C-terminal" evidence="11">
    <location>
        <begin position="224"/>
        <end position="393"/>
    </location>
</feature>
<dbReference type="PRINTS" id="PR01755">
    <property type="entry name" value="SECFTRNLCASE"/>
</dbReference>
<evidence type="ECO:0000256" key="6">
    <source>
        <dbReference type="ARBA" id="ARBA00022989"/>
    </source>
</evidence>
<dbReference type="RefSeq" id="WP_073288947.1">
    <property type="nucleotide sequence ID" value="NZ_FRCP01000014.1"/>
</dbReference>
<evidence type="ECO:0000259" key="13">
    <source>
        <dbReference type="Pfam" id="PF22599"/>
    </source>
</evidence>
<evidence type="ECO:0000256" key="2">
    <source>
        <dbReference type="ARBA" id="ARBA00022448"/>
    </source>
</evidence>
<dbReference type="Gene3D" id="3.30.1360.200">
    <property type="match status" value="1"/>
</dbReference>
<dbReference type="FunFam" id="1.20.1640.10:FF:000004">
    <property type="entry name" value="Protein translocase subunit SecD"/>
    <property type="match status" value="1"/>
</dbReference>
<feature type="transmembrane region" description="Helical" evidence="9">
    <location>
        <begin position="7"/>
        <end position="29"/>
    </location>
</feature>
<dbReference type="InterPro" id="IPR022646">
    <property type="entry name" value="SecD/SecF_CS"/>
</dbReference>
<keyword evidence="2 9" id="KW-0813">Transport</keyword>
<keyword evidence="6 9" id="KW-1133">Transmembrane helix</keyword>
<dbReference type="OrthoDB" id="9805019at2"/>
<feature type="transmembrane region" description="Helical" evidence="9">
    <location>
        <begin position="339"/>
        <end position="359"/>
    </location>
</feature>
<dbReference type="HAMAP" id="MF_01464_B">
    <property type="entry name" value="SecF_B"/>
    <property type="match status" value="1"/>
</dbReference>
<evidence type="ECO:0000256" key="7">
    <source>
        <dbReference type="ARBA" id="ARBA00023010"/>
    </source>
</evidence>
<dbReference type="NCBIfam" id="TIGR00916">
    <property type="entry name" value="2A0604s01"/>
    <property type="match status" value="1"/>
</dbReference>
<dbReference type="Proteomes" id="UP000184038">
    <property type="component" value="Unassembled WGS sequence"/>
</dbReference>
<name>A0A1M7KS81_9FIRM</name>
<evidence type="ECO:0000256" key="8">
    <source>
        <dbReference type="ARBA" id="ARBA00023136"/>
    </source>
</evidence>
<dbReference type="InterPro" id="IPR022645">
    <property type="entry name" value="SecD/SecF_bac"/>
</dbReference>
<feature type="domain" description="Protein translocase subunit SecDF P1" evidence="12">
    <location>
        <begin position="71"/>
        <end position="123"/>
    </location>
</feature>
<feature type="transmembrane region" description="Helical" evidence="9">
    <location>
        <begin position="420"/>
        <end position="440"/>
    </location>
</feature>
<dbReference type="NCBIfam" id="TIGR01129">
    <property type="entry name" value="secD"/>
    <property type="match status" value="1"/>
</dbReference>
<comment type="similarity">
    <text evidence="10">Belongs to the SecD/SecF family. SecF subfamily.</text>
</comment>
<dbReference type="PANTHER" id="PTHR30081">
    <property type="entry name" value="PROTEIN-EXPORT MEMBRANE PROTEIN SEC"/>
    <property type="match status" value="1"/>
</dbReference>
<evidence type="ECO:0000256" key="5">
    <source>
        <dbReference type="ARBA" id="ARBA00022927"/>
    </source>
</evidence>
<dbReference type="InterPro" id="IPR022813">
    <property type="entry name" value="SecD/SecF_arch_bac"/>
</dbReference>
<keyword evidence="3 9" id="KW-1003">Cell membrane</keyword>
<dbReference type="HAMAP" id="MF_01463_B">
    <property type="entry name" value="SecD_B"/>
    <property type="match status" value="1"/>
</dbReference>
<feature type="domain" description="SecDF P1 head subdomain" evidence="13">
    <location>
        <begin position="125"/>
        <end position="221"/>
    </location>
</feature>
<evidence type="ECO:0000313" key="15">
    <source>
        <dbReference type="Proteomes" id="UP000184038"/>
    </source>
</evidence>
<dbReference type="PANTHER" id="PTHR30081:SF1">
    <property type="entry name" value="PROTEIN TRANSLOCASE SUBUNIT SECD"/>
    <property type="match status" value="1"/>
</dbReference>
<feature type="transmembrane region" description="Helical" evidence="9">
    <location>
        <begin position="371"/>
        <end position="399"/>
    </location>
</feature>
<keyword evidence="4 9" id="KW-0812">Transmembrane</keyword>
<evidence type="ECO:0000259" key="11">
    <source>
        <dbReference type="Pfam" id="PF02355"/>
    </source>
</evidence>
<feature type="transmembrane region" description="Helical" evidence="9">
    <location>
        <begin position="294"/>
        <end position="318"/>
    </location>
</feature>
<comment type="subunit">
    <text evidence="9">Forms a complex with SecF. Part of the essential Sec protein translocation apparatus which comprises SecA, SecYEG and auxiliary proteins SecDF. Other proteins may also be involved.</text>
</comment>
<dbReference type="Gene3D" id="1.20.1640.10">
    <property type="entry name" value="Multidrug efflux transporter AcrB transmembrane domain"/>
    <property type="match status" value="2"/>
</dbReference>
<dbReference type="EMBL" id="FRCP01000014">
    <property type="protein sequence ID" value="SHM68049.1"/>
    <property type="molecule type" value="Genomic_DNA"/>
</dbReference>
<dbReference type="Pfam" id="PF21760">
    <property type="entry name" value="SecD_1st"/>
    <property type="match status" value="1"/>
</dbReference>